<feature type="region of interest" description="Disordered" evidence="1">
    <location>
        <begin position="89"/>
        <end position="115"/>
    </location>
</feature>
<keyword evidence="3" id="KW-1185">Reference proteome</keyword>
<evidence type="ECO:0000313" key="3">
    <source>
        <dbReference type="Proteomes" id="UP000499080"/>
    </source>
</evidence>
<dbReference type="EMBL" id="BGPR01147373">
    <property type="protein sequence ID" value="GBN79057.1"/>
    <property type="molecule type" value="Genomic_DNA"/>
</dbReference>
<reference evidence="2 3" key="1">
    <citation type="journal article" date="2019" name="Sci. Rep.">
        <title>Orb-weaving spider Araneus ventricosus genome elucidates the spidroin gene catalogue.</title>
        <authorList>
            <person name="Kono N."/>
            <person name="Nakamura H."/>
            <person name="Ohtoshi R."/>
            <person name="Moran D.A.P."/>
            <person name="Shinohara A."/>
            <person name="Yoshida Y."/>
            <person name="Fujiwara M."/>
            <person name="Mori M."/>
            <person name="Tomita M."/>
            <person name="Arakawa K."/>
        </authorList>
    </citation>
    <scope>NUCLEOTIDE SEQUENCE [LARGE SCALE GENOMIC DNA]</scope>
</reference>
<sequence>MKKENEKMKILDDTIHILKISHSQKTNITSPHSKTCWRDELFRFFSNGKEKNIKMTSFLKAKRPSEAFTALRPAAANTPYSFKHKRILKNTQRKKPPVKDAKNLITPNPYTNQDG</sequence>
<protein>
    <submittedName>
        <fullName evidence="2">Uncharacterized protein</fullName>
    </submittedName>
</protein>
<dbReference type="Proteomes" id="UP000499080">
    <property type="component" value="Unassembled WGS sequence"/>
</dbReference>
<name>A0A4Y2RT61_ARAVE</name>
<evidence type="ECO:0000256" key="1">
    <source>
        <dbReference type="SAM" id="MobiDB-lite"/>
    </source>
</evidence>
<comment type="caution">
    <text evidence="2">The sequence shown here is derived from an EMBL/GenBank/DDBJ whole genome shotgun (WGS) entry which is preliminary data.</text>
</comment>
<organism evidence="2 3">
    <name type="scientific">Araneus ventricosus</name>
    <name type="common">Orbweaver spider</name>
    <name type="synonym">Epeira ventricosa</name>
    <dbReference type="NCBI Taxonomy" id="182803"/>
    <lineage>
        <taxon>Eukaryota</taxon>
        <taxon>Metazoa</taxon>
        <taxon>Ecdysozoa</taxon>
        <taxon>Arthropoda</taxon>
        <taxon>Chelicerata</taxon>
        <taxon>Arachnida</taxon>
        <taxon>Araneae</taxon>
        <taxon>Araneomorphae</taxon>
        <taxon>Entelegynae</taxon>
        <taxon>Araneoidea</taxon>
        <taxon>Araneidae</taxon>
        <taxon>Araneus</taxon>
    </lineage>
</organism>
<dbReference type="AlphaFoldDB" id="A0A4Y2RT61"/>
<accession>A0A4Y2RT61</accession>
<gene>
    <name evidence="2" type="ORF">AVEN_37543_1</name>
</gene>
<evidence type="ECO:0000313" key="2">
    <source>
        <dbReference type="EMBL" id="GBN79057.1"/>
    </source>
</evidence>
<feature type="compositionally biased region" description="Polar residues" evidence="1">
    <location>
        <begin position="105"/>
        <end position="115"/>
    </location>
</feature>
<proteinExistence type="predicted"/>